<dbReference type="Proteomes" id="UP001168821">
    <property type="component" value="Unassembled WGS sequence"/>
</dbReference>
<reference evidence="1" key="1">
    <citation type="journal article" date="2023" name="G3 (Bethesda)">
        <title>Whole genome assemblies of Zophobas morio and Tenebrio molitor.</title>
        <authorList>
            <person name="Kaur S."/>
            <person name="Stinson S.A."/>
            <person name="diCenzo G.C."/>
        </authorList>
    </citation>
    <scope>NUCLEOTIDE SEQUENCE</scope>
    <source>
        <strain evidence="1">QUZm001</strain>
    </source>
</reference>
<proteinExistence type="predicted"/>
<sequence length="193" mass="22416">MQQEFLLMREFECGMNGVIGADFFIKHDAIINYEKNEFSFWSNDRKIFIPIESQCEFYTEIPSRCEIIKYCYVENNDDYVVLPDEICEGVYIAGSIVCARDNLIPVKILNVRDGDVQLKNVRPKLEKATNYHICEAKGTMQSVSRVDKLLKLLKTDDLNNEEKISIQKICAKYSDVFLLEGDELTVTNIYKQR</sequence>
<keyword evidence="2" id="KW-1185">Reference proteome</keyword>
<evidence type="ECO:0000313" key="2">
    <source>
        <dbReference type="Proteomes" id="UP001168821"/>
    </source>
</evidence>
<evidence type="ECO:0000313" key="1">
    <source>
        <dbReference type="EMBL" id="KAJ3641824.1"/>
    </source>
</evidence>
<accession>A0AA38HQM3</accession>
<dbReference type="AlphaFoldDB" id="A0AA38HQM3"/>
<name>A0AA38HQM3_9CUCU</name>
<dbReference type="EMBL" id="JALNTZ010000009">
    <property type="protein sequence ID" value="KAJ3641824.1"/>
    <property type="molecule type" value="Genomic_DNA"/>
</dbReference>
<comment type="caution">
    <text evidence="1">The sequence shown here is derived from an EMBL/GenBank/DDBJ whole genome shotgun (WGS) entry which is preliminary data.</text>
</comment>
<protein>
    <submittedName>
        <fullName evidence="1">Uncharacterized protein</fullName>
    </submittedName>
</protein>
<gene>
    <name evidence="1" type="ORF">Zmor_028297</name>
</gene>
<organism evidence="1 2">
    <name type="scientific">Zophobas morio</name>
    <dbReference type="NCBI Taxonomy" id="2755281"/>
    <lineage>
        <taxon>Eukaryota</taxon>
        <taxon>Metazoa</taxon>
        <taxon>Ecdysozoa</taxon>
        <taxon>Arthropoda</taxon>
        <taxon>Hexapoda</taxon>
        <taxon>Insecta</taxon>
        <taxon>Pterygota</taxon>
        <taxon>Neoptera</taxon>
        <taxon>Endopterygota</taxon>
        <taxon>Coleoptera</taxon>
        <taxon>Polyphaga</taxon>
        <taxon>Cucujiformia</taxon>
        <taxon>Tenebrionidae</taxon>
        <taxon>Zophobas</taxon>
    </lineage>
</organism>